<dbReference type="Pfam" id="PF02545">
    <property type="entry name" value="Maf"/>
    <property type="match status" value="1"/>
</dbReference>
<dbReference type="HAMAP" id="MF_00528">
    <property type="entry name" value="Maf"/>
    <property type="match status" value="1"/>
</dbReference>
<comment type="function">
    <text evidence="4">Nucleoside triphosphate pyrophosphatase. May have a dual role in cell division arrest and in preventing the incorporation of modified nucleotides into cellular nucleic acids.</text>
</comment>
<keyword evidence="6" id="KW-1185">Reference proteome</keyword>
<dbReference type="InterPro" id="IPR003697">
    <property type="entry name" value="Maf-like"/>
</dbReference>
<dbReference type="PANTHER" id="PTHR43213">
    <property type="entry name" value="BIFUNCTIONAL DTTP/UTP PYROPHOSPHATASE/METHYLTRANSFERASE PROTEIN-RELATED"/>
    <property type="match status" value="1"/>
</dbReference>
<dbReference type="Gene3D" id="3.90.950.10">
    <property type="match status" value="1"/>
</dbReference>
<keyword evidence="2 4" id="KW-0378">Hydrolase</keyword>
<comment type="similarity">
    <text evidence="4">Belongs to the Maf family.</text>
</comment>
<keyword evidence="4" id="KW-0963">Cytoplasm</keyword>
<dbReference type="NCBIfam" id="TIGR00172">
    <property type="entry name" value="maf"/>
    <property type="match status" value="1"/>
</dbReference>
<comment type="caution">
    <text evidence="5">The sequence shown here is derived from an EMBL/GenBank/DDBJ whole genome shotgun (WGS) entry which is preliminary data.</text>
</comment>
<comment type="cofactor">
    <cofactor evidence="1 4">
        <name>a divalent metal cation</name>
        <dbReference type="ChEBI" id="CHEBI:60240"/>
    </cofactor>
</comment>
<evidence type="ECO:0000256" key="1">
    <source>
        <dbReference type="ARBA" id="ARBA00001968"/>
    </source>
</evidence>
<dbReference type="CDD" id="cd00555">
    <property type="entry name" value="Maf"/>
    <property type="match status" value="1"/>
</dbReference>
<evidence type="ECO:0000313" key="6">
    <source>
        <dbReference type="Proteomes" id="UP000635278"/>
    </source>
</evidence>
<evidence type="ECO:0000256" key="4">
    <source>
        <dbReference type="HAMAP-Rule" id="MF_00528"/>
    </source>
</evidence>
<protein>
    <recommendedName>
        <fullName evidence="4">Nucleoside triphosphate pyrophosphatase</fullName>
        <ecNumber evidence="4">3.6.1.9</ecNumber>
    </recommendedName>
    <alternativeName>
        <fullName evidence="4">Nucleotide pyrophosphatase</fullName>
        <shortName evidence="4">Nucleotide PPase</shortName>
    </alternativeName>
</protein>
<dbReference type="SUPFAM" id="SSF52972">
    <property type="entry name" value="ITPase-like"/>
    <property type="match status" value="1"/>
</dbReference>
<reference evidence="5 6" key="1">
    <citation type="journal article" date="2020" name="Int. J. Syst. Evol. Microbiol.">
        <title>Novel acetic acid bacteria from cider fermentations: Acetobacter conturbans sp. nov. and Acetobacter fallax sp. nov.</title>
        <authorList>
            <person name="Sombolestani A.S."/>
            <person name="Cleenwerck I."/>
            <person name="Cnockaert M."/>
            <person name="Borremans W."/>
            <person name="Wieme A.D."/>
            <person name="De Vuyst L."/>
            <person name="Vandamme P."/>
        </authorList>
    </citation>
    <scope>NUCLEOTIDE SEQUENCE [LARGE SCALE GENOMIC DNA]</scope>
    <source>
        <strain evidence="5 6">LMG 30640</strain>
    </source>
</reference>
<comment type="subcellular location">
    <subcellularLocation>
        <location evidence="4">Cytoplasm</location>
    </subcellularLocation>
</comment>
<name>A0ABX0JQH0_9PROT</name>
<dbReference type="EC" id="3.6.1.9" evidence="4"/>
<comment type="caution">
    <text evidence="4">Lacks conserved residue(s) required for the propagation of feature annotation.</text>
</comment>
<dbReference type="Proteomes" id="UP000635278">
    <property type="component" value="Unassembled WGS sequence"/>
</dbReference>
<evidence type="ECO:0000256" key="2">
    <source>
        <dbReference type="ARBA" id="ARBA00022801"/>
    </source>
</evidence>
<organism evidence="5 6">
    <name type="scientific">Acetobacter musti</name>
    <dbReference type="NCBI Taxonomy" id="864732"/>
    <lineage>
        <taxon>Bacteria</taxon>
        <taxon>Pseudomonadati</taxon>
        <taxon>Pseudomonadota</taxon>
        <taxon>Alphaproteobacteria</taxon>
        <taxon>Acetobacterales</taxon>
        <taxon>Acetobacteraceae</taxon>
        <taxon>Acetobacter</taxon>
    </lineage>
</organism>
<sequence length="219" mass="23375">MIETNSGENEVLTLSLLRISTRLVLASGSAARRSLLAGSGLPFEVRVAGVDETILKEVGQAAGDTPQNVAVRLASAKAQAVSDTLADPDAVIIGADQMLSCDGVWFDKPGSPEEALDQLRRLRGRTHHLHSAVVLCRKGSVFWHHVSTPALTMRLFSDDFLETCFALDGGACLSCVGAYRLEGPGIHFFERISGDHSAILGLPLLPLFHALREHGILAG</sequence>
<dbReference type="PIRSF" id="PIRSF006305">
    <property type="entry name" value="Maf"/>
    <property type="match status" value="1"/>
</dbReference>
<proteinExistence type="inferred from homology"/>
<accession>A0ABX0JQH0</accession>
<evidence type="ECO:0000256" key="3">
    <source>
        <dbReference type="ARBA" id="ARBA00023080"/>
    </source>
</evidence>
<comment type="catalytic activity">
    <reaction evidence="4">
        <text>a 2'-deoxyribonucleoside 5'-triphosphate + H2O = a 2'-deoxyribonucleoside 5'-phosphate + diphosphate + H(+)</text>
        <dbReference type="Rhea" id="RHEA:44644"/>
        <dbReference type="ChEBI" id="CHEBI:15377"/>
        <dbReference type="ChEBI" id="CHEBI:15378"/>
        <dbReference type="ChEBI" id="CHEBI:33019"/>
        <dbReference type="ChEBI" id="CHEBI:61560"/>
        <dbReference type="ChEBI" id="CHEBI:65317"/>
        <dbReference type="EC" id="3.6.1.9"/>
    </reaction>
</comment>
<dbReference type="EMBL" id="WOTB01000012">
    <property type="protein sequence ID" value="NHN85024.1"/>
    <property type="molecule type" value="Genomic_DNA"/>
</dbReference>
<keyword evidence="3 4" id="KW-0546">Nucleotide metabolism</keyword>
<dbReference type="PANTHER" id="PTHR43213:SF5">
    <property type="entry name" value="BIFUNCTIONAL DTTP_UTP PYROPHOSPHATASE_METHYLTRANSFERASE PROTEIN-RELATED"/>
    <property type="match status" value="1"/>
</dbReference>
<gene>
    <name evidence="5" type="primary">maf</name>
    <name evidence="5" type="ORF">GOB93_10270</name>
</gene>
<dbReference type="RefSeq" id="WP_173583421.1">
    <property type="nucleotide sequence ID" value="NZ_WOTB01000012.1"/>
</dbReference>
<dbReference type="InterPro" id="IPR029001">
    <property type="entry name" value="ITPase-like_fam"/>
</dbReference>
<evidence type="ECO:0000313" key="5">
    <source>
        <dbReference type="EMBL" id="NHN85024.1"/>
    </source>
</evidence>
<feature type="active site" description="Proton acceptor" evidence="4">
    <location>
        <position position="96"/>
    </location>
</feature>
<comment type="catalytic activity">
    <reaction evidence="4">
        <text>a ribonucleoside 5'-triphosphate + H2O = a ribonucleoside 5'-phosphate + diphosphate + H(+)</text>
        <dbReference type="Rhea" id="RHEA:23996"/>
        <dbReference type="ChEBI" id="CHEBI:15377"/>
        <dbReference type="ChEBI" id="CHEBI:15378"/>
        <dbReference type="ChEBI" id="CHEBI:33019"/>
        <dbReference type="ChEBI" id="CHEBI:58043"/>
        <dbReference type="ChEBI" id="CHEBI:61557"/>
        <dbReference type="EC" id="3.6.1.9"/>
    </reaction>
</comment>